<feature type="transmembrane region" description="Helical" evidence="9">
    <location>
        <begin position="32"/>
        <end position="51"/>
    </location>
</feature>
<evidence type="ECO:0000256" key="8">
    <source>
        <dbReference type="SAM" id="MobiDB-lite"/>
    </source>
</evidence>
<evidence type="ECO:0000256" key="3">
    <source>
        <dbReference type="ARBA" id="ARBA00022448"/>
    </source>
</evidence>
<evidence type="ECO:0000313" key="11">
    <source>
        <dbReference type="Proteomes" id="UP000315730"/>
    </source>
</evidence>
<keyword evidence="6 9" id="KW-1133">Transmembrane helix</keyword>
<name>A0A4Y4D372_KOCVA</name>
<dbReference type="SUPFAM" id="SSF81345">
    <property type="entry name" value="ABC transporter involved in vitamin B12 uptake, BtuC"/>
    <property type="match status" value="1"/>
</dbReference>
<dbReference type="PANTHER" id="PTHR30472">
    <property type="entry name" value="FERRIC ENTEROBACTIN TRANSPORT SYSTEM PERMEASE PROTEIN"/>
    <property type="match status" value="1"/>
</dbReference>
<dbReference type="InterPro" id="IPR037294">
    <property type="entry name" value="ABC_BtuC-like"/>
</dbReference>
<dbReference type="GO" id="GO:0022857">
    <property type="term" value="F:transmembrane transporter activity"/>
    <property type="evidence" value="ECO:0007669"/>
    <property type="project" value="InterPro"/>
</dbReference>
<dbReference type="GO" id="GO:0033214">
    <property type="term" value="P:siderophore-iron import into cell"/>
    <property type="evidence" value="ECO:0007669"/>
    <property type="project" value="TreeGrafter"/>
</dbReference>
<keyword evidence="4" id="KW-1003">Cell membrane</keyword>
<dbReference type="EMBL" id="BJNW01000002">
    <property type="protein sequence ID" value="GEC98174.1"/>
    <property type="molecule type" value="Genomic_DNA"/>
</dbReference>
<feature type="transmembrane region" description="Helical" evidence="9">
    <location>
        <begin position="178"/>
        <end position="204"/>
    </location>
</feature>
<keyword evidence="7 9" id="KW-0472">Membrane</keyword>
<protein>
    <submittedName>
        <fullName evidence="10">Iron ABC transporter permease</fullName>
    </submittedName>
</protein>
<dbReference type="InterPro" id="IPR000522">
    <property type="entry name" value="ABC_transptr_permease_BtuC"/>
</dbReference>
<dbReference type="GO" id="GO:0005886">
    <property type="term" value="C:plasma membrane"/>
    <property type="evidence" value="ECO:0007669"/>
    <property type="project" value="UniProtKB-SubCell"/>
</dbReference>
<dbReference type="STRING" id="1272.GCA_900014985_01361"/>
<feature type="transmembrane region" description="Helical" evidence="9">
    <location>
        <begin position="267"/>
        <end position="296"/>
    </location>
</feature>
<accession>A0A4Y4D372</accession>
<dbReference type="Pfam" id="PF01032">
    <property type="entry name" value="FecCD"/>
    <property type="match status" value="1"/>
</dbReference>
<organism evidence="10 11">
    <name type="scientific">Kocuria varians</name>
    <name type="common">Micrococcus varians</name>
    <dbReference type="NCBI Taxonomy" id="1272"/>
    <lineage>
        <taxon>Bacteria</taxon>
        <taxon>Bacillati</taxon>
        <taxon>Actinomycetota</taxon>
        <taxon>Actinomycetes</taxon>
        <taxon>Micrococcales</taxon>
        <taxon>Micrococcaceae</taxon>
        <taxon>Kocuria</taxon>
    </lineage>
</organism>
<feature type="transmembrane region" description="Helical" evidence="9">
    <location>
        <begin position="91"/>
        <end position="111"/>
    </location>
</feature>
<dbReference type="OrthoDB" id="9782305at2"/>
<evidence type="ECO:0000256" key="7">
    <source>
        <dbReference type="ARBA" id="ARBA00023136"/>
    </source>
</evidence>
<reference evidence="10 11" key="1">
    <citation type="submission" date="2019-06" db="EMBL/GenBank/DDBJ databases">
        <title>Whole genome shotgun sequence of Kocuria varians NBRC 15358.</title>
        <authorList>
            <person name="Hosoyama A."/>
            <person name="Uohara A."/>
            <person name="Ohji S."/>
            <person name="Ichikawa N."/>
        </authorList>
    </citation>
    <scope>NUCLEOTIDE SEQUENCE [LARGE SCALE GENOMIC DNA]</scope>
    <source>
        <strain evidence="10 11">NBRC 15358</strain>
    </source>
</reference>
<feature type="transmembrane region" description="Helical" evidence="9">
    <location>
        <begin position="335"/>
        <end position="353"/>
    </location>
</feature>
<gene>
    <name evidence="10" type="ORF">KVA01_03290</name>
</gene>
<proteinExistence type="inferred from homology"/>
<evidence type="ECO:0000256" key="6">
    <source>
        <dbReference type="ARBA" id="ARBA00022989"/>
    </source>
</evidence>
<dbReference type="RefSeq" id="WP_141268640.1">
    <property type="nucleotide sequence ID" value="NZ_BJNW01000002.1"/>
</dbReference>
<comment type="similarity">
    <text evidence="2">Belongs to the binding-protein-dependent transport system permease family. FecCD subfamily.</text>
</comment>
<feature type="region of interest" description="Disordered" evidence="8">
    <location>
        <begin position="1"/>
        <end position="25"/>
    </location>
</feature>
<comment type="caution">
    <text evidence="10">The sequence shown here is derived from an EMBL/GenBank/DDBJ whole genome shotgun (WGS) entry which is preliminary data.</text>
</comment>
<sequence>MTAPAASAPRAGSRGTARTPGTAPRGAVRTGVVVTAGLALLALLAVVSLYVGSGDIPAADVTRVMREFLTHGTRPTDTTGMLVLERRLPRMLIAIAVGSALGMAGTVMQALTRNPLADPGLLGVSSGAYFAVVITSAFIGVSVGQAHVWAAMAGALVSSVLVYVIGTTGFMAGNAVKLVLAGVAFGAVVQGASSVITLSMPDVFDRVRFWSSGSLQGRSTADLQAVLPFLLVGAVIAVLMPRALNALGLGDDTAVALGSRPAATRMVGLAAITLLTGAATAAAGPLSFVGLIVPHALRMLVGPDHRKLLPLACLAAPVLLLAADILARVVVASELPTGTVTALIGAPVLIWLIRGRTVKGL</sequence>
<evidence type="ECO:0000256" key="1">
    <source>
        <dbReference type="ARBA" id="ARBA00004651"/>
    </source>
</evidence>
<dbReference type="PANTHER" id="PTHR30472:SF1">
    <property type="entry name" value="FE(3+) DICITRATE TRANSPORT SYSTEM PERMEASE PROTEIN FECC-RELATED"/>
    <property type="match status" value="1"/>
</dbReference>
<dbReference type="Proteomes" id="UP000315730">
    <property type="component" value="Unassembled WGS sequence"/>
</dbReference>
<comment type="subcellular location">
    <subcellularLocation>
        <location evidence="1">Cell membrane</location>
        <topology evidence="1">Multi-pass membrane protein</topology>
    </subcellularLocation>
</comment>
<dbReference type="CDD" id="cd06550">
    <property type="entry name" value="TM_ABC_iron-siderophores_like"/>
    <property type="match status" value="1"/>
</dbReference>
<evidence type="ECO:0000256" key="5">
    <source>
        <dbReference type="ARBA" id="ARBA00022692"/>
    </source>
</evidence>
<keyword evidence="3" id="KW-0813">Transport</keyword>
<dbReference type="FunFam" id="1.10.3470.10:FF:000001">
    <property type="entry name" value="Vitamin B12 ABC transporter permease BtuC"/>
    <property type="match status" value="1"/>
</dbReference>
<feature type="transmembrane region" description="Helical" evidence="9">
    <location>
        <begin position="123"/>
        <end position="141"/>
    </location>
</feature>
<evidence type="ECO:0000256" key="2">
    <source>
        <dbReference type="ARBA" id="ARBA00007935"/>
    </source>
</evidence>
<feature type="transmembrane region" description="Helical" evidence="9">
    <location>
        <begin position="308"/>
        <end position="329"/>
    </location>
</feature>
<keyword evidence="11" id="KW-1185">Reference proteome</keyword>
<dbReference type="AlphaFoldDB" id="A0A4Y4D372"/>
<dbReference type="Gene3D" id="1.10.3470.10">
    <property type="entry name" value="ABC transporter involved in vitamin B12 uptake, BtuC"/>
    <property type="match status" value="1"/>
</dbReference>
<keyword evidence="5 9" id="KW-0812">Transmembrane</keyword>
<evidence type="ECO:0000256" key="9">
    <source>
        <dbReference type="SAM" id="Phobius"/>
    </source>
</evidence>
<evidence type="ECO:0000313" key="10">
    <source>
        <dbReference type="EMBL" id="GEC98174.1"/>
    </source>
</evidence>
<evidence type="ECO:0000256" key="4">
    <source>
        <dbReference type="ARBA" id="ARBA00022475"/>
    </source>
</evidence>
<feature type="transmembrane region" description="Helical" evidence="9">
    <location>
        <begin position="225"/>
        <end position="247"/>
    </location>
</feature>
<feature type="transmembrane region" description="Helical" evidence="9">
    <location>
        <begin position="148"/>
        <end position="172"/>
    </location>
</feature>